<evidence type="ECO:0000256" key="8">
    <source>
        <dbReference type="ARBA" id="ARBA00022989"/>
    </source>
</evidence>
<dbReference type="CDD" id="cd00075">
    <property type="entry name" value="HATPase"/>
    <property type="match status" value="1"/>
</dbReference>
<dbReference type="EMBL" id="FOMX01000008">
    <property type="protein sequence ID" value="SFE09278.1"/>
    <property type="molecule type" value="Genomic_DNA"/>
</dbReference>
<keyword evidence="8 11" id="KW-1133">Transmembrane helix</keyword>
<evidence type="ECO:0000256" key="1">
    <source>
        <dbReference type="ARBA" id="ARBA00000085"/>
    </source>
</evidence>
<dbReference type="PROSITE" id="PS50109">
    <property type="entry name" value="HIS_KIN"/>
    <property type="match status" value="1"/>
</dbReference>
<dbReference type="GO" id="GO:0000155">
    <property type="term" value="F:phosphorelay sensor kinase activity"/>
    <property type="evidence" value="ECO:0007669"/>
    <property type="project" value="InterPro"/>
</dbReference>
<dbReference type="InterPro" id="IPR003661">
    <property type="entry name" value="HisK_dim/P_dom"/>
</dbReference>
<keyword evidence="9" id="KW-0902">Two-component regulatory system</keyword>
<evidence type="ECO:0000256" key="4">
    <source>
        <dbReference type="ARBA" id="ARBA00022553"/>
    </source>
</evidence>
<dbReference type="PANTHER" id="PTHR45436">
    <property type="entry name" value="SENSOR HISTIDINE KINASE YKOH"/>
    <property type="match status" value="1"/>
</dbReference>
<keyword evidence="15" id="KW-1185">Reference proteome</keyword>
<dbReference type="InterPro" id="IPR003660">
    <property type="entry name" value="HAMP_dom"/>
</dbReference>
<dbReference type="OrthoDB" id="9786919at2"/>
<keyword evidence="6 11" id="KW-0812">Transmembrane</keyword>
<evidence type="ECO:0000256" key="9">
    <source>
        <dbReference type="ARBA" id="ARBA00023012"/>
    </source>
</evidence>
<dbReference type="SUPFAM" id="SSF55874">
    <property type="entry name" value="ATPase domain of HSP90 chaperone/DNA topoisomerase II/histidine kinase"/>
    <property type="match status" value="1"/>
</dbReference>
<evidence type="ECO:0000256" key="6">
    <source>
        <dbReference type="ARBA" id="ARBA00022692"/>
    </source>
</evidence>
<feature type="domain" description="Histidine kinase" evidence="12">
    <location>
        <begin position="244"/>
        <end position="453"/>
    </location>
</feature>
<keyword evidence="4" id="KW-0597">Phosphoprotein</keyword>
<dbReference type="InterPro" id="IPR050428">
    <property type="entry name" value="TCS_sensor_his_kinase"/>
</dbReference>
<protein>
    <recommendedName>
        <fullName evidence="3">histidine kinase</fullName>
        <ecNumber evidence="3">2.7.13.3</ecNumber>
    </recommendedName>
</protein>
<evidence type="ECO:0000259" key="13">
    <source>
        <dbReference type="PROSITE" id="PS50885"/>
    </source>
</evidence>
<dbReference type="AlphaFoldDB" id="A0A1I1XRP3"/>
<gene>
    <name evidence="14" type="ORF">SAMN02745121_02993</name>
</gene>
<dbReference type="PROSITE" id="PS50885">
    <property type="entry name" value="HAMP"/>
    <property type="match status" value="1"/>
</dbReference>
<evidence type="ECO:0000256" key="5">
    <source>
        <dbReference type="ARBA" id="ARBA00022679"/>
    </source>
</evidence>
<sequence length="453" mass="48768">MTLHRRLLLFGAVLPAALIALALFLIGLVLDHLLLESVDRGLTLQAASESVSLFDRPGQDAHLHFGDSALVADLQRLHHQGALYGPDGARLLAYPADTVAPERLTAADVARAPALQTRVLASGERIRELSLAIDSPRGEPHALWLAVSLASNDAALAAYARAAALIGAAVTLLLLLLQIAHARGLVQRVQRLHVHMQRLRDGDFSTLPPADPGTDVIASLRDAIADATDKLRTASELQHRLVADAAHELRTPLTAMRMEIDVTLRRERSPEQLVDALARVRTEVDRLGELASKLLAMASLRRSEWERVPLDAVASVRDAITSHRLVAERRAISLHLHAPEAAPIRANPGPLRQAVDNLLANAIKFAPVGSAVDLTVRDGETALEILVEDRGPGVPLEHRETIFAPFRRLQRGVDGAGLGLAIVREVAEAHGGRAWVSERPGGGACFHLVIARA</sequence>
<dbReference type="Gene3D" id="6.10.340.10">
    <property type="match status" value="1"/>
</dbReference>
<organism evidence="14 15">
    <name type="scientific">Nannocystis exedens</name>
    <dbReference type="NCBI Taxonomy" id="54"/>
    <lineage>
        <taxon>Bacteria</taxon>
        <taxon>Pseudomonadati</taxon>
        <taxon>Myxococcota</taxon>
        <taxon>Polyangia</taxon>
        <taxon>Nannocystales</taxon>
        <taxon>Nannocystaceae</taxon>
        <taxon>Nannocystis</taxon>
    </lineage>
</organism>
<evidence type="ECO:0000259" key="12">
    <source>
        <dbReference type="PROSITE" id="PS50109"/>
    </source>
</evidence>
<dbReference type="Proteomes" id="UP000199400">
    <property type="component" value="Unassembled WGS sequence"/>
</dbReference>
<dbReference type="SMART" id="SM00387">
    <property type="entry name" value="HATPase_c"/>
    <property type="match status" value="1"/>
</dbReference>
<dbReference type="PRINTS" id="PR00344">
    <property type="entry name" value="BCTRLSENSOR"/>
</dbReference>
<accession>A0A1I1XRP3</accession>
<evidence type="ECO:0000256" key="3">
    <source>
        <dbReference type="ARBA" id="ARBA00012438"/>
    </source>
</evidence>
<evidence type="ECO:0000313" key="15">
    <source>
        <dbReference type="Proteomes" id="UP000199400"/>
    </source>
</evidence>
<dbReference type="InterPro" id="IPR005467">
    <property type="entry name" value="His_kinase_dom"/>
</dbReference>
<dbReference type="Gene3D" id="1.10.287.130">
    <property type="match status" value="1"/>
</dbReference>
<dbReference type="SUPFAM" id="SSF47384">
    <property type="entry name" value="Homodimeric domain of signal transducing histidine kinase"/>
    <property type="match status" value="1"/>
</dbReference>
<comment type="subcellular location">
    <subcellularLocation>
        <location evidence="2">Membrane</location>
        <topology evidence="2">Multi-pass membrane protein</topology>
    </subcellularLocation>
</comment>
<dbReference type="InterPro" id="IPR036890">
    <property type="entry name" value="HATPase_C_sf"/>
</dbReference>
<evidence type="ECO:0000256" key="10">
    <source>
        <dbReference type="ARBA" id="ARBA00023136"/>
    </source>
</evidence>
<dbReference type="Pfam" id="PF00512">
    <property type="entry name" value="HisKA"/>
    <property type="match status" value="1"/>
</dbReference>
<dbReference type="STRING" id="54.SAMN02745121_02993"/>
<reference evidence="15" key="1">
    <citation type="submission" date="2016-10" db="EMBL/GenBank/DDBJ databases">
        <authorList>
            <person name="Varghese N."/>
            <person name="Submissions S."/>
        </authorList>
    </citation>
    <scope>NUCLEOTIDE SEQUENCE [LARGE SCALE GENOMIC DNA]</scope>
    <source>
        <strain evidence="15">ATCC 25963</strain>
    </source>
</reference>
<dbReference type="Gene3D" id="3.30.565.10">
    <property type="entry name" value="Histidine kinase-like ATPase, C-terminal domain"/>
    <property type="match status" value="1"/>
</dbReference>
<dbReference type="RefSeq" id="WP_100792939.1">
    <property type="nucleotide sequence ID" value="NZ_FOMX01000008.1"/>
</dbReference>
<dbReference type="Pfam" id="PF02518">
    <property type="entry name" value="HATPase_c"/>
    <property type="match status" value="1"/>
</dbReference>
<feature type="domain" description="HAMP" evidence="13">
    <location>
        <begin position="183"/>
        <end position="236"/>
    </location>
</feature>
<dbReference type="InterPro" id="IPR036097">
    <property type="entry name" value="HisK_dim/P_sf"/>
</dbReference>
<dbReference type="SMART" id="SM00304">
    <property type="entry name" value="HAMP"/>
    <property type="match status" value="1"/>
</dbReference>
<dbReference type="EC" id="2.7.13.3" evidence="3"/>
<dbReference type="GO" id="GO:0005886">
    <property type="term" value="C:plasma membrane"/>
    <property type="evidence" value="ECO:0007669"/>
    <property type="project" value="TreeGrafter"/>
</dbReference>
<evidence type="ECO:0000256" key="11">
    <source>
        <dbReference type="SAM" id="Phobius"/>
    </source>
</evidence>
<evidence type="ECO:0000313" key="14">
    <source>
        <dbReference type="EMBL" id="SFE09278.1"/>
    </source>
</evidence>
<dbReference type="CDD" id="cd00082">
    <property type="entry name" value="HisKA"/>
    <property type="match status" value="1"/>
</dbReference>
<evidence type="ECO:0000256" key="2">
    <source>
        <dbReference type="ARBA" id="ARBA00004141"/>
    </source>
</evidence>
<name>A0A1I1XRP3_9BACT</name>
<comment type="catalytic activity">
    <reaction evidence="1">
        <text>ATP + protein L-histidine = ADP + protein N-phospho-L-histidine.</text>
        <dbReference type="EC" id="2.7.13.3"/>
    </reaction>
</comment>
<evidence type="ECO:0000256" key="7">
    <source>
        <dbReference type="ARBA" id="ARBA00022777"/>
    </source>
</evidence>
<feature type="transmembrane region" description="Helical" evidence="11">
    <location>
        <begin position="158"/>
        <end position="180"/>
    </location>
</feature>
<dbReference type="InterPro" id="IPR004358">
    <property type="entry name" value="Sig_transdc_His_kin-like_C"/>
</dbReference>
<dbReference type="InterPro" id="IPR003594">
    <property type="entry name" value="HATPase_dom"/>
</dbReference>
<keyword evidence="7 14" id="KW-0418">Kinase</keyword>
<proteinExistence type="predicted"/>
<keyword evidence="10 11" id="KW-0472">Membrane</keyword>
<dbReference type="PANTHER" id="PTHR45436:SF15">
    <property type="entry name" value="SENSOR HISTIDINE KINASE CUSS"/>
    <property type="match status" value="1"/>
</dbReference>
<dbReference type="SMART" id="SM00388">
    <property type="entry name" value="HisKA"/>
    <property type="match status" value="1"/>
</dbReference>
<feature type="transmembrane region" description="Helical" evidence="11">
    <location>
        <begin position="7"/>
        <end position="30"/>
    </location>
</feature>
<keyword evidence="5" id="KW-0808">Transferase</keyword>